<name>A0A7W8A5X5_9ACTN</name>
<dbReference type="SUPFAM" id="SSF53597">
    <property type="entry name" value="Dihydrofolate reductase-like"/>
    <property type="match status" value="1"/>
</dbReference>
<dbReference type="InterPro" id="IPR024072">
    <property type="entry name" value="DHFR-like_dom_sf"/>
</dbReference>
<dbReference type="InterPro" id="IPR002734">
    <property type="entry name" value="RibDG_C"/>
</dbReference>
<dbReference type="Proteomes" id="UP000568380">
    <property type="component" value="Unassembled WGS sequence"/>
</dbReference>
<reference evidence="2 3" key="1">
    <citation type="submission" date="2020-08" db="EMBL/GenBank/DDBJ databases">
        <title>Genomic Encyclopedia of Type Strains, Phase IV (KMG-IV): sequencing the most valuable type-strain genomes for metagenomic binning, comparative biology and taxonomic classification.</title>
        <authorList>
            <person name="Goeker M."/>
        </authorList>
    </citation>
    <scope>NUCLEOTIDE SEQUENCE [LARGE SCALE GENOMIC DNA]</scope>
    <source>
        <strain evidence="2 3">DSM 45385</strain>
    </source>
</reference>
<sequence length="184" mass="20021">MGQLIVHNSISANGAFEAPSPEDWLVLDDDSSNASLEQLWLADAMLLGRKTYEGLAAAWPHLADHPAMGRYASRINAMPKYVASRTLTEPLEWNASLIKGELGQAVPELKKAHSGNLIVSGAGGLVHALTRQGLVDEFWIWVHPALWATGPRFFDGVGPVRLQLVAATPYRSGVVWLRYRPASG</sequence>
<dbReference type="GO" id="GO:0008703">
    <property type="term" value="F:5-amino-6-(5-phosphoribosylamino)uracil reductase activity"/>
    <property type="evidence" value="ECO:0007669"/>
    <property type="project" value="InterPro"/>
</dbReference>
<feature type="domain" description="Bacterial bifunctional deaminase-reductase C-terminal" evidence="1">
    <location>
        <begin position="4"/>
        <end position="175"/>
    </location>
</feature>
<evidence type="ECO:0000259" key="1">
    <source>
        <dbReference type="Pfam" id="PF01872"/>
    </source>
</evidence>
<dbReference type="Pfam" id="PF01872">
    <property type="entry name" value="RibD_C"/>
    <property type="match status" value="1"/>
</dbReference>
<dbReference type="Gene3D" id="3.40.430.10">
    <property type="entry name" value="Dihydrofolate Reductase, subunit A"/>
    <property type="match status" value="1"/>
</dbReference>
<evidence type="ECO:0000313" key="3">
    <source>
        <dbReference type="Proteomes" id="UP000568380"/>
    </source>
</evidence>
<comment type="caution">
    <text evidence="2">The sequence shown here is derived from an EMBL/GenBank/DDBJ whole genome shotgun (WGS) entry which is preliminary data.</text>
</comment>
<evidence type="ECO:0000313" key="2">
    <source>
        <dbReference type="EMBL" id="MBB5080192.1"/>
    </source>
</evidence>
<dbReference type="GO" id="GO:0009231">
    <property type="term" value="P:riboflavin biosynthetic process"/>
    <property type="evidence" value="ECO:0007669"/>
    <property type="project" value="InterPro"/>
</dbReference>
<dbReference type="EMBL" id="JACHIN010000008">
    <property type="protein sequence ID" value="MBB5080192.1"/>
    <property type="molecule type" value="Genomic_DNA"/>
</dbReference>
<accession>A0A7W8A5X5</accession>
<proteinExistence type="predicted"/>
<dbReference type="RefSeq" id="WP_184966493.1">
    <property type="nucleotide sequence ID" value="NZ_JACHIN010000008.1"/>
</dbReference>
<organism evidence="2 3">
    <name type="scientific">Nonomuraea endophytica</name>
    <dbReference type="NCBI Taxonomy" id="714136"/>
    <lineage>
        <taxon>Bacteria</taxon>
        <taxon>Bacillati</taxon>
        <taxon>Actinomycetota</taxon>
        <taxon>Actinomycetes</taxon>
        <taxon>Streptosporangiales</taxon>
        <taxon>Streptosporangiaceae</taxon>
        <taxon>Nonomuraea</taxon>
    </lineage>
</organism>
<dbReference type="AlphaFoldDB" id="A0A7W8A5X5"/>
<protein>
    <submittedName>
        <fullName evidence="2">Dihydrofolate reductase</fullName>
    </submittedName>
</protein>
<keyword evidence="3" id="KW-1185">Reference proteome</keyword>
<gene>
    <name evidence="2" type="ORF">HNR40_005679</name>
</gene>